<evidence type="ECO:0000313" key="3">
    <source>
        <dbReference type="Proteomes" id="UP000011081"/>
    </source>
</evidence>
<dbReference type="InParanoid" id="L2GWD6"/>
<dbReference type="OMA" id="CTTRTLI"/>
<name>L2GWD6_VAVCU</name>
<dbReference type="RefSeq" id="XP_008073538.1">
    <property type="nucleotide sequence ID" value="XM_008075347.1"/>
</dbReference>
<dbReference type="Pfam" id="PF17018">
    <property type="entry name" value="MICSWaP"/>
    <property type="match status" value="1"/>
</dbReference>
<dbReference type="AlphaFoldDB" id="L2GWD6"/>
<sequence>MLLLAYILLSFQATTLGNTQTNIPRRETMTKVVRFQFYISPYARTRYINENRKVEDLVQFVASELERALNLYLEKSDRPVTISFVPIFIREIPPEIELDRCDTNMLELGTMLNSFNLETSDTSIIAVLSCDSKPYEGVFITREQEVPYIAHTLSSQCTTRTLIFLETEEPKFLAAVSTAMIRAAGVDVLNPLLFEEVINGDSGIRYDIRVNNETMEKIKENRCFYNH</sequence>
<dbReference type="HOGENOM" id="CLU_111190_0_0_1"/>
<dbReference type="VEuPathDB" id="MicrosporidiaDB:VCUG_00517"/>
<dbReference type="EMBL" id="GL877409">
    <property type="protein sequence ID" value="ELA47934.1"/>
    <property type="molecule type" value="Genomic_DNA"/>
</dbReference>
<feature type="chain" id="PRO_5003960217" evidence="1">
    <location>
        <begin position="18"/>
        <end position="227"/>
    </location>
</feature>
<feature type="signal peptide" evidence="1">
    <location>
        <begin position="1"/>
        <end position="17"/>
    </location>
</feature>
<keyword evidence="3" id="KW-1185">Reference proteome</keyword>
<dbReference type="Proteomes" id="UP000011081">
    <property type="component" value="Unassembled WGS sequence"/>
</dbReference>
<evidence type="ECO:0000256" key="1">
    <source>
        <dbReference type="SAM" id="SignalP"/>
    </source>
</evidence>
<gene>
    <name evidence="2" type="ORF">VCUG_00517</name>
</gene>
<dbReference type="InterPro" id="IPR031513">
    <property type="entry name" value="MICSWaP"/>
</dbReference>
<accession>L2GWD6</accession>
<proteinExistence type="predicted"/>
<dbReference type="OrthoDB" id="2186354at2759"/>
<keyword evidence="1" id="KW-0732">Signal</keyword>
<evidence type="ECO:0000313" key="2">
    <source>
        <dbReference type="EMBL" id="ELA47934.1"/>
    </source>
</evidence>
<organism evidence="2 3">
    <name type="scientific">Vavraia culicis (isolate floridensis)</name>
    <name type="common">Microsporidian parasite</name>
    <dbReference type="NCBI Taxonomy" id="948595"/>
    <lineage>
        <taxon>Eukaryota</taxon>
        <taxon>Fungi</taxon>
        <taxon>Fungi incertae sedis</taxon>
        <taxon>Microsporidia</taxon>
        <taxon>Pleistophoridae</taxon>
        <taxon>Vavraia</taxon>
    </lineage>
</organism>
<protein>
    <submittedName>
        <fullName evidence="2">Uncharacterized protein</fullName>
    </submittedName>
</protein>
<dbReference type="GeneID" id="19878404"/>
<reference evidence="3" key="1">
    <citation type="submission" date="2011-03" db="EMBL/GenBank/DDBJ databases">
        <title>The genome sequence of Vavraia culicis strain floridensis.</title>
        <authorList>
            <consortium name="The Broad Institute Genome Sequencing Platform"/>
            <person name="Cuomo C."/>
            <person name="Becnel J."/>
            <person name="Sanscrainte N."/>
            <person name="Young S.K."/>
            <person name="Zeng Q."/>
            <person name="Gargeya S."/>
            <person name="Fitzgerald M."/>
            <person name="Haas B."/>
            <person name="Abouelleil A."/>
            <person name="Alvarado L."/>
            <person name="Arachchi H.M."/>
            <person name="Berlin A."/>
            <person name="Chapman S.B."/>
            <person name="Gearin G."/>
            <person name="Goldberg J."/>
            <person name="Griggs A."/>
            <person name="Gujja S."/>
            <person name="Hansen M."/>
            <person name="Heiman D."/>
            <person name="Howarth C."/>
            <person name="Larimer J."/>
            <person name="Lui A."/>
            <person name="MacDonald P.J.P."/>
            <person name="McCowen C."/>
            <person name="Montmayeur A."/>
            <person name="Murphy C."/>
            <person name="Neiman D."/>
            <person name="Pearson M."/>
            <person name="Priest M."/>
            <person name="Roberts A."/>
            <person name="Saif S."/>
            <person name="Shea T."/>
            <person name="Sisk P."/>
            <person name="Stolte C."/>
            <person name="Sykes S."/>
            <person name="Wortman J."/>
            <person name="Nusbaum C."/>
            <person name="Birren B."/>
        </authorList>
    </citation>
    <scope>NUCLEOTIDE SEQUENCE [LARGE SCALE GENOMIC DNA]</scope>
    <source>
        <strain evidence="3">floridensis</strain>
    </source>
</reference>